<sequence>MIFATGAWLLMMLVPMPMSGAGLFGLNIGPMAPVMILILHWIWGAVLGGVYQRLAKLSHPT</sequence>
<dbReference type="RefSeq" id="WP_422730871.1">
    <property type="nucleotide sequence ID" value="NZ_SOEC01000010.1"/>
</dbReference>
<dbReference type="EMBL" id="SOEC01000010">
    <property type="protein sequence ID" value="TDX28351.1"/>
    <property type="molecule type" value="Genomic_DNA"/>
</dbReference>
<evidence type="ECO:0008006" key="4">
    <source>
        <dbReference type="Google" id="ProtNLM"/>
    </source>
</evidence>
<evidence type="ECO:0000256" key="1">
    <source>
        <dbReference type="SAM" id="Phobius"/>
    </source>
</evidence>
<keyword evidence="1" id="KW-0812">Transmembrane</keyword>
<organism evidence="2 3">
    <name type="scientific">Modicisalibacter xianhensis</name>
    <dbReference type="NCBI Taxonomy" id="442341"/>
    <lineage>
        <taxon>Bacteria</taxon>
        <taxon>Pseudomonadati</taxon>
        <taxon>Pseudomonadota</taxon>
        <taxon>Gammaproteobacteria</taxon>
        <taxon>Oceanospirillales</taxon>
        <taxon>Halomonadaceae</taxon>
        <taxon>Modicisalibacter</taxon>
    </lineage>
</organism>
<protein>
    <recommendedName>
        <fullName evidence="4">Transmembrane protein</fullName>
    </recommendedName>
</protein>
<proteinExistence type="predicted"/>
<keyword evidence="1" id="KW-0472">Membrane</keyword>
<evidence type="ECO:0000313" key="3">
    <source>
        <dbReference type="Proteomes" id="UP000294489"/>
    </source>
</evidence>
<reference evidence="2 3" key="1">
    <citation type="submission" date="2019-03" db="EMBL/GenBank/DDBJ databases">
        <title>Freshwater and sediment microbial communities from various areas in North America, analyzing microbe dynamics in response to fracking.</title>
        <authorList>
            <person name="Lamendella R."/>
        </authorList>
    </citation>
    <scope>NUCLEOTIDE SEQUENCE [LARGE SCALE GENOMIC DNA]</scope>
    <source>
        <strain evidence="2 3">6_TX</strain>
    </source>
</reference>
<dbReference type="Proteomes" id="UP000294489">
    <property type="component" value="Unassembled WGS sequence"/>
</dbReference>
<dbReference type="InterPro" id="IPR046739">
    <property type="entry name" value="DUF6789"/>
</dbReference>
<dbReference type="Pfam" id="PF20587">
    <property type="entry name" value="DUF6789"/>
    <property type="match status" value="1"/>
</dbReference>
<accession>A0A4R8FWB1</accession>
<evidence type="ECO:0000313" key="2">
    <source>
        <dbReference type="EMBL" id="TDX28351.1"/>
    </source>
</evidence>
<keyword evidence="1" id="KW-1133">Transmembrane helix</keyword>
<dbReference type="AlphaFoldDB" id="A0A4R8FWB1"/>
<name>A0A4R8FWB1_9GAMM</name>
<gene>
    <name evidence="2" type="ORF">DFO67_11051</name>
</gene>
<comment type="caution">
    <text evidence="2">The sequence shown here is derived from an EMBL/GenBank/DDBJ whole genome shotgun (WGS) entry which is preliminary data.</text>
</comment>
<feature type="transmembrane region" description="Helical" evidence="1">
    <location>
        <begin position="31"/>
        <end position="51"/>
    </location>
</feature>